<dbReference type="KEGG" id="adl:AURDEDRAFT_178127"/>
<dbReference type="eggNOG" id="ENOG502ST77">
    <property type="taxonomic scope" value="Eukaryota"/>
</dbReference>
<evidence type="ECO:0000259" key="4">
    <source>
        <dbReference type="PROSITE" id="PS50158"/>
    </source>
</evidence>
<organism evidence="5 6">
    <name type="scientific">Auricularia subglabra (strain TFB-10046 / SS5)</name>
    <name type="common">White-rot fungus</name>
    <name type="synonym">Auricularia delicata (strain TFB10046)</name>
    <dbReference type="NCBI Taxonomy" id="717982"/>
    <lineage>
        <taxon>Eukaryota</taxon>
        <taxon>Fungi</taxon>
        <taxon>Dikarya</taxon>
        <taxon>Basidiomycota</taxon>
        <taxon>Agaricomycotina</taxon>
        <taxon>Agaricomycetes</taxon>
        <taxon>Auriculariales</taxon>
        <taxon>Auriculariaceae</taxon>
        <taxon>Auricularia</taxon>
    </lineage>
</organism>
<reference evidence="6" key="1">
    <citation type="journal article" date="2012" name="Science">
        <title>The Paleozoic origin of enzymatic lignin decomposition reconstructed from 31 fungal genomes.</title>
        <authorList>
            <person name="Floudas D."/>
            <person name="Binder M."/>
            <person name="Riley R."/>
            <person name="Barry K."/>
            <person name="Blanchette R.A."/>
            <person name="Henrissat B."/>
            <person name="Martinez A.T."/>
            <person name="Otillar R."/>
            <person name="Spatafora J.W."/>
            <person name="Yadav J.S."/>
            <person name="Aerts A."/>
            <person name="Benoit I."/>
            <person name="Boyd A."/>
            <person name="Carlson A."/>
            <person name="Copeland A."/>
            <person name="Coutinho P.M."/>
            <person name="de Vries R.P."/>
            <person name="Ferreira P."/>
            <person name="Findley K."/>
            <person name="Foster B."/>
            <person name="Gaskell J."/>
            <person name="Glotzer D."/>
            <person name="Gorecki P."/>
            <person name="Heitman J."/>
            <person name="Hesse C."/>
            <person name="Hori C."/>
            <person name="Igarashi K."/>
            <person name="Jurgens J.A."/>
            <person name="Kallen N."/>
            <person name="Kersten P."/>
            <person name="Kohler A."/>
            <person name="Kuees U."/>
            <person name="Kumar T.K.A."/>
            <person name="Kuo A."/>
            <person name="LaButti K."/>
            <person name="Larrondo L.F."/>
            <person name="Lindquist E."/>
            <person name="Ling A."/>
            <person name="Lombard V."/>
            <person name="Lucas S."/>
            <person name="Lundell T."/>
            <person name="Martin R."/>
            <person name="McLaughlin D.J."/>
            <person name="Morgenstern I."/>
            <person name="Morin E."/>
            <person name="Murat C."/>
            <person name="Nagy L.G."/>
            <person name="Nolan M."/>
            <person name="Ohm R.A."/>
            <person name="Patyshakuliyeva A."/>
            <person name="Rokas A."/>
            <person name="Ruiz-Duenas F.J."/>
            <person name="Sabat G."/>
            <person name="Salamov A."/>
            <person name="Samejima M."/>
            <person name="Schmutz J."/>
            <person name="Slot J.C."/>
            <person name="St John F."/>
            <person name="Stenlid J."/>
            <person name="Sun H."/>
            <person name="Sun S."/>
            <person name="Syed K."/>
            <person name="Tsang A."/>
            <person name="Wiebenga A."/>
            <person name="Young D."/>
            <person name="Pisabarro A."/>
            <person name="Eastwood D.C."/>
            <person name="Martin F."/>
            <person name="Cullen D."/>
            <person name="Grigoriev I.V."/>
            <person name="Hibbett D.S."/>
        </authorList>
    </citation>
    <scope>NUCLEOTIDE SEQUENCE [LARGE SCALE GENOMIC DNA]</scope>
    <source>
        <strain evidence="6">TFB10046</strain>
    </source>
</reference>
<feature type="region of interest" description="Disordered" evidence="3">
    <location>
        <begin position="74"/>
        <end position="122"/>
    </location>
</feature>
<dbReference type="PROSITE" id="PS50158">
    <property type="entry name" value="ZF_CCHC"/>
    <property type="match status" value="1"/>
</dbReference>
<dbReference type="InterPro" id="IPR005162">
    <property type="entry name" value="Retrotrans_gag_dom"/>
</dbReference>
<feature type="compositionally biased region" description="Basic and acidic residues" evidence="3">
    <location>
        <begin position="91"/>
        <end position="104"/>
    </location>
</feature>
<dbReference type="SUPFAM" id="SSF57756">
    <property type="entry name" value="Retrovirus zinc finger-like domains"/>
    <property type="match status" value="1"/>
</dbReference>
<keyword evidence="2" id="KW-0862">Zinc</keyword>
<dbReference type="OMA" id="HIPREQH"/>
<name>J0WLV5_AURST</name>
<feature type="region of interest" description="Disordered" evidence="3">
    <location>
        <begin position="540"/>
        <end position="604"/>
    </location>
</feature>
<proteinExistence type="predicted"/>
<keyword evidence="6" id="KW-1185">Reference proteome</keyword>
<dbReference type="InterPro" id="IPR001878">
    <property type="entry name" value="Znf_CCHC"/>
</dbReference>
<feature type="region of interest" description="Disordered" evidence="3">
    <location>
        <begin position="661"/>
        <end position="689"/>
    </location>
</feature>
<accession>J0WLV5</accession>
<dbReference type="Gene3D" id="4.10.60.10">
    <property type="entry name" value="Zinc finger, CCHC-type"/>
    <property type="match status" value="1"/>
</dbReference>
<sequence>MDSENDGAVDSDGAHSVGNTLIIEAMRSMIGDLRTHVDGKFSDHQVQAQDNAEKVTLLTQTVAALQDQVAELQNRRVRSRSRSSRASSMPEEQKLARRAEKRPEVPSAPPPGSSAVVPVIAQPPQGDPLSPVAFAVQFDEVDQFNGSFPAIPADLYAEDAWSFSNAEFLEAQNHTHVYRTDTESKARWRKRTFLAIAAHAQRRAESAAAARLRPKYAPVPAAAAPSTPAVHAFDPAPSPFRAAVRPGLASPPQFPKQYYQDLHNRTQQAREESRDRSPFSAPVPALRAQSVGLGTPAPEIVFSEGQLRNIHNAHPLDARLLRALYSFENAYLEVIPVKTNVKIELQTYSGDNDFATLEDFLNQFYEWLVVQGLTDSKGIAQATGIIGLSLRGAARNWFSTERALRIQAGRHWSLDQIVVALRQRFVHLTAESNANDKFDAIKMGTGGVAELWNDLERAASYLVEYPTPYSMRTHFMDALPEAFARRMLSTGFSAERRSIEELVQAASDIEAGARLSAARREKAARNARVVEQVAPVHLVPETPLPTPRKASTRAEPRAVDRPSAPTAPLPVSTVGGSSAASNNANKSLATTPARPGSIYPTPDDKNCWRCGKLGHIGRNCPDLQPAAVTARANAGALVHFNSTATENPREIVVHDDFADHSGHRDDNFGERTATSAVKSGSAEPRDEYAGLGYTAQDIEAVYDEPDTSRWVFNDDDDE</sequence>
<dbReference type="Pfam" id="PF00098">
    <property type="entry name" value="zf-CCHC"/>
    <property type="match status" value="1"/>
</dbReference>
<evidence type="ECO:0000256" key="2">
    <source>
        <dbReference type="PROSITE-ProRule" id="PRU00047"/>
    </source>
</evidence>
<dbReference type="InterPro" id="IPR036875">
    <property type="entry name" value="Znf_CCHC_sf"/>
</dbReference>
<protein>
    <recommendedName>
        <fullName evidence="4">CCHC-type domain-containing protein</fullName>
    </recommendedName>
</protein>
<evidence type="ECO:0000313" key="5">
    <source>
        <dbReference type="EMBL" id="EJD32775.1"/>
    </source>
</evidence>
<keyword evidence="2" id="KW-0479">Metal-binding</keyword>
<gene>
    <name evidence="5" type="ORF">AURDEDRAFT_178127</name>
</gene>
<dbReference type="EMBL" id="JH688663">
    <property type="protein sequence ID" value="EJD32775.1"/>
    <property type="molecule type" value="Genomic_DNA"/>
</dbReference>
<dbReference type="GO" id="GO:0006397">
    <property type="term" value="P:mRNA processing"/>
    <property type="evidence" value="ECO:0007669"/>
    <property type="project" value="UniProtKB-KW"/>
</dbReference>
<evidence type="ECO:0000256" key="3">
    <source>
        <dbReference type="SAM" id="MobiDB-lite"/>
    </source>
</evidence>
<dbReference type="GO" id="GO:0003676">
    <property type="term" value="F:nucleic acid binding"/>
    <property type="evidence" value="ECO:0007669"/>
    <property type="project" value="InterPro"/>
</dbReference>
<dbReference type="Pfam" id="PF03732">
    <property type="entry name" value="Retrotrans_gag"/>
    <property type="match status" value="1"/>
</dbReference>
<evidence type="ECO:0000256" key="1">
    <source>
        <dbReference type="ARBA" id="ARBA00022664"/>
    </source>
</evidence>
<feature type="domain" description="CCHC-type" evidence="4">
    <location>
        <begin position="607"/>
        <end position="622"/>
    </location>
</feature>
<dbReference type="AlphaFoldDB" id="J0WLV5"/>
<dbReference type="OrthoDB" id="3206744at2759"/>
<dbReference type="InParanoid" id="J0WLV5"/>
<keyword evidence="1" id="KW-0507">mRNA processing</keyword>
<evidence type="ECO:0000313" key="6">
    <source>
        <dbReference type="Proteomes" id="UP000006514"/>
    </source>
</evidence>
<dbReference type="Proteomes" id="UP000006514">
    <property type="component" value="Unassembled WGS sequence"/>
</dbReference>
<keyword evidence="2" id="KW-0863">Zinc-finger</keyword>
<dbReference type="SMART" id="SM00343">
    <property type="entry name" value="ZnF_C2HC"/>
    <property type="match status" value="1"/>
</dbReference>
<dbReference type="GO" id="GO:0008270">
    <property type="term" value="F:zinc ion binding"/>
    <property type="evidence" value="ECO:0007669"/>
    <property type="project" value="UniProtKB-KW"/>
</dbReference>